<dbReference type="Proteomes" id="UP000017819">
    <property type="component" value="Unassembled WGS sequence"/>
</dbReference>
<comment type="caution">
    <text evidence="3">The sequence shown here is derived from an EMBL/GenBank/DDBJ whole genome shotgun (WGS) entry which is preliminary data.</text>
</comment>
<dbReference type="EC" id="5.4.99.5" evidence="1"/>
<dbReference type="PROSITE" id="PS51168">
    <property type="entry name" value="CHORISMATE_MUT_2"/>
    <property type="match status" value="1"/>
</dbReference>
<dbReference type="InterPro" id="IPR002701">
    <property type="entry name" value="CM_II_prokaryot"/>
</dbReference>
<evidence type="ECO:0000256" key="1">
    <source>
        <dbReference type="ARBA" id="ARBA00012404"/>
    </source>
</evidence>
<accession>V4RK27</accession>
<feature type="domain" description="Chorismate mutase" evidence="2">
    <location>
        <begin position="10"/>
        <end position="101"/>
    </location>
</feature>
<dbReference type="eggNOG" id="COG1605">
    <property type="taxonomic scope" value="Bacteria"/>
</dbReference>
<reference evidence="3 4" key="1">
    <citation type="journal article" date="2014" name="Genome Announc.">
        <title>Draft Genome Sequence of Lutibaculum baratangense Strain AMV1T, Isolated from a Mud Volcano in Andamans, India.</title>
        <authorList>
            <person name="Singh A."/>
            <person name="Sreenivas A."/>
            <person name="Sathyanarayana Reddy G."/>
            <person name="Pinnaka A.K."/>
            <person name="Shivaji S."/>
        </authorList>
    </citation>
    <scope>NUCLEOTIDE SEQUENCE [LARGE SCALE GENOMIC DNA]</scope>
    <source>
        <strain evidence="3 4">AMV1</strain>
    </source>
</reference>
<organism evidence="3 4">
    <name type="scientific">Lutibaculum baratangense AMV1</name>
    <dbReference type="NCBI Taxonomy" id="631454"/>
    <lineage>
        <taxon>Bacteria</taxon>
        <taxon>Pseudomonadati</taxon>
        <taxon>Pseudomonadota</taxon>
        <taxon>Alphaproteobacteria</taxon>
        <taxon>Hyphomicrobiales</taxon>
        <taxon>Tepidamorphaceae</taxon>
        <taxon>Lutibaculum</taxon>
    </lineage>
</organism>
<evidence type="ECO:0000313" key="3">
    <source>
        <dbReference type="EMBL" id="ESR26396.1"/>
    </source>
</evidence>
<dbReference type="Pfam" id="PF01817">
    <property type="entry name" value="CM_2"/>
    <property type="match status" value="1"/>
</dbReference>
<dbReference type="GO" id="GO:0046417">
    <property type="term" value="P:chorismate metabolic process"/>
    <property type="evidence" value="ECO:0007669"/>
    <property type="project" value="InterPro"/>
</dbReference>
<dbReference type="SUPFAM" id="SSF48600">
    <property type="entry name" value="Chorismate mutase II"/>
    <property type="match status" value="1"/>
</dbReference>
<dbReference type="Gene3D" id="1.20.59.10">
    <property type="entry name" value="Chorismate mutase"/>
    <property type="match status" value="1"/>
</dbReference>
<keyword evidence="3" id="KW-0413">Isomerase</keyword>
<sequence>MPTNTALADPQNAEELAALRDQIDEIDAEMHRLLMRRGEVIDRLVAAKRTQASGVAFRPGREVDMLRRLASRHSGTLPLSTVEHVWREIIGTFTQAQASFKVHTPNATRPGTRDTLRFHFGFSAELVDHGSVGEAIAAAAASGTDLVVVPLDGDGAEPWWRPLAEPGAPIKVVTALPLLVPAGELGVAPALVLGSSGIEIDDAPFGVYAVAAPTDAAGIHPLCRAGDRSLVAYEDAGALRDSATGSALHDLLTNAAPVGRLYALPKL</sequence>
<dbReference type="InterPro" id="IPR036979">
    <property type="entry name" value="CM_dom_sf"/>
</dbReference>
<gene>
    <name evidence="3" type="ORF">N177_0896</name>
</gene>
<dbReference type="RefSeq" id="WP_023431042.1">
    <property type="nucleotide sequence ID" value="NZ_AWXZ01000015.1"/>
</dbReference>
<dbReference type="STRING" id="631454.N177_0896"/>
<keyword evidence="4" id="KW-1185">Reference proteome</keyword>
<dbReference type="OrthoDB" id="7268348at2"/>
<evidence type="ECO:0000313" key="4">
    <source>
        <dbReference type="Proteomes" id="UP000017819"/>
    </source>
</evidence>
<name>V4RK27_9HYPH</name>
<proteinExistence type="predicted"/>
<dbReference type="SMART" id="SM00830">
    <property type="entry name" value="CM_2"/>
    <property type="match status" value="1"/>
</dbReference>
<dbReference type="GO" id="GO:0004106">
    <property type="term" value="F:chorismate mutase activity"/>
    <property type="evidence" value="ECO:0007669"/>
    <property type="project" value="UniProtKB-EC"/>
</dbReference>
<dbReference type="EMBL" id="AWXZ01000015">
    <property type="protein sequence ID" value="ESR26396.1"/>
    <property type="molecule type" value="Genomic_DNA"/>
</dbReference>
<dbReference type="AlphaFoldDB" id="V4RK27"/>
<dbReference type="InterPro" id="IPR036263">
    <property type="entry name" value="Chorismate_II_sf"/>
</dbReference>
<protein>
    <recommendedName>
        <fullName evidence="1">chorismate mutase</fullName>
        <ecNumber evidence="1">5.4.99.5</ecNumber>
    </recommendedName>
</protein>
<evidence type="ECO:0000259" key="2">
    <source>
        <dbReference type="PROSITE" id="PS51168"/>
    </source>
</evidence>